<accession>A0A5P2X2Y5</accession>
<reference evidence="3 4" key="1">
    <citation type="submission" date="2017-09" db="EMBL/GenBank/DDBJ databases">
        <authorList>
            <person name="Lee N."/>
            <person name="Cho B.-K."/>
        </authorList>
    </citation>
    <scope>NUCLEOTIDE SEQUENCE [LARGE SCALE GENOMIC DNA]</scope>
    <source>
        <strain evidence="3 4">ATCC 27465</strain>
    </source>
</reference>
<dbReference type="Gene3D" id="1.25.40.10">
    <property type="entry name" value="Tetratricopeptide repeat domain"/>
    <property type="match status" value="1"/>
</dbReference>
<dbReference type="KEGG" id="sspb:CP982_02085"/>
<keyword evidence="5" id="KW-1185">Reference proteome</keyword>
<organism evidence="3 4">
    <name type="scientific">Streptomyces spectabilis</name>
    <dbReference type="NCBI Taxonomy" id="68270"/>
    <lineage>
        <taxon>Bacteria</taxon>
        <taxon>Bacillati</taxon>
        <taxon>Actinomycetota</taxon>
        <taxon>Actinomycetes</taxon>
        <taxon>Kitasatosporales</taxon>
        <taxon>Streptomycetaceae</taxon>
        <taxon>Streptomyces</taxon>
    </lineage>
</organism>
<protein>
    <submittedName>
        <fullName evidence="2">TPR repeat protein</fullName>
    </submittedName>
</protein>
<dbReference type="SUPFAM" id="SSF81901">
    <property type="entry name" value="HCP-like"/>
    <property type="match status" value="1"/>
</dbReference>
<reference evidence="2 5" key="2">
    <citation type="submission" date="2020-08" db="EMBL/GenBank/DDBJ databases">
        <title>Genomic Encyclopedia of Type Strains, Phase III (KMG-III): the genomes of soil and plant-associated and newly described type strains.</title>
        <authorList>
            <person name="Whitman W."/>
        </authorList>
    </citation>
    <scope>NUCLEOTIDE SEQUENCE [LARGE SCALE GENOMIC DNA]</scope>
    <source>
        <strain evidence="2 5">CECT 3146</strain>
    </source>
</reference>
<dbReference type="InterPro" id="IPR011990">
    <property type="entry name" value="TPR-like_helical_dom_sf"/>
</dbReference>
<evidence type="ECO:0000313" key="3">
    <source>
        <dbReference type="EMBL" id="QEV57649.1"/>
    </source>
</evidence>
<dbReference type="Proteomes" id="UP000549009">
    <property type="component" value="Unassembled WGS sequence"/>
</dbReference>
<dbReference type="EMBL" id="JACHJD010000013">
    <property type="protein sequence ID" value="MBB5107328.1"/>
    <property type="molecule type" value="Genomic_DNA"/>
</dbReference>
<feature type="compositionally biased region" description="Low complexity" evidence="1">
    <location>
        <begin position="373"/>
        <end position="382"/>
    </location>
</feature>
<dbReference type="Proteomes" id="UP000326505">
    <property type="component" value="Chromosome"/>
</dbReference>
<dbReference type="EMBL" id="CP023690">
    <property type="protein sequence ID" value="QEV57649.1"/>
    <property type="molecule type" value="Genomic_DNA"/>
</dbReference>
<evidence type="ECO:0000313" key="4">
    <source>
        <dbReference type="Proteomes" id="UP000326505"/>
    </source>
</evidence>
<dbReference type="RefSeq" id="WP_150508852.1">
    <property type="nucleotide sequence ID" value="NZ_BMSQ01000013.1"/>
</dbReference>
<feature type="compositionally biased region" description="Basic and acidic residues" evidence="1">
    <location>
        <begin position="395"/>
        <end position="414"/>
    </location>
</feature>
<gene>
    <name evidence="3" type="ORF">CP982_02085</name>
    <name evidence="2" type="ORF">FHS40_006445</name>
</gene>
<evidence type="ECO:0000313" key="5">
    <source>
        <dbReference type="Proteomes" id="UP000549009"/>
    </source>
</evidence>
<name>A0A5P2X2Y5_STRST</name>
<evidence type="ECO:0000313" key="2">
    <source>
        <dbReference type="EMBL" id="MBB5107328.1"/>
    </source>
</evidence>
<sequence>MTADEPRGAPSTYEREGSRLDLLRWRGHEAREAGWTDLAIPAYRTAADAGDVDALRWAVHLLEAEERVAEAVAWLERRAEGGDVRSWWLAAGVLVRAGHAEAAVPFFTRAGEAGGPKAFLAAGDHLRRAGCADAAAALFRRGADRAESPTDLLAAARARVDVSHVEAGVAVAGPLAEDGDVERLRQFVWHLSGKGHREHCIRLLRRGVARGASPLRPHLVELLFRDGREDEAYACGLEGLAGNDVESGCRLLRELVDRGRIDAALDVCRLPPLRDDPRPVAVIARQLSARSSWTAVVMERLAEEEEAGPVPALRLAAAARAAQGDHVKASALYRQAAEAGDDEALEPSPRRVRMEFNVGAASTSPSSCPVRHTAAAASSMRGRTGRRGGTAGRPSHPERGVAGRGSRVADERGVKSPVRRAARRARRGYLQTVPSAGALPLIRNVSIALVAQRLSP</sequence>
<evidence type="ECO:0000256" key="1">
    <source>
        <dbReference type="SAM" id="MobiDB-lite"/>
    </source>
</evidence>
<proteinExistence type="predicted"/>
<dbReference type="AlphaFoldDB" id="A0A5P2X2Y5"/>
<feature type="region of interest" description="Disordered" evidence="1">
    <location>
        <begin position="360"/>
        <end position="425"/>
    </location>
</feature>